<feature type="coiled-coil region" evidence="2">
    <location>
        <begin position="21"/>
        <end position="55"/>
    </location>
</feature>
<gene>
    <name evidence="5" type="ORF">OESDEN_12028</name>
</gene>
<dbReference type="GO" id="GO:0032580">
    <property type="term" value="C:Golgi cisterna membrane"/>
    <property type="evidence" value="ECO:0007669"/>
    <property type="project" value="TreeGrafter"/>
</dbReference>
<feature type="compositionally biased region" description="Basic and acidic residues" evidence="3">
    <location>
        <begin position="63"/>
        <end position="74"/>
    </location>
</feature>
<evidence type="ECO:0000256" key="1">
    <source>
        <dbReference type="ARBA" id="ARBA00023054"/>
    </source>
</evidence>
<feature type="compositionally biased region" description="Polar residues" evidence="3">
    <location>
        <begin position="75"/>
        <end position="93"/>
    </location>
</feature>
<dbReference type="InterPro" id="IPR024858">
    <property type="entry name" value="GOLGA"/>
</dbReference>
<feature type="coiled-coil region" evidence="2">
    <location>
        <begin position="100"/>
        <end position="134"/>
    </location>
</feature>
<dbReference type="EMBL" id="KN556300">
    <property type="protein sequence ID" value="KHJ88182.1"/>
    <property type="molecule type" value="Genomic_DNA"/>
</dbReference>
<accession>A0A0B1SXG3</accession>
<dbReference type="GO" id="GO:0007030">
    <property type="term" value="P:Golgi organization"/>
    <property type="evidence" value="ECO:0007669"/>
    <property type="project" value="TreeGrafter"/>
</dbReference>
<evidence type="ECO:0000256" key="3">
    <source>
        <dbReference type="SAM" id="MobiDB-lite"/>
    </source>
</evidence>
<dbReference type="PANTHER" id="PTHR10881:SF46">
    <property type="entry name" value="GOLGIN SUBFAMILY A MEMBER 2"/>
    <property type="match status" value="1"/>
</dbReference>
<dbReference type="OrthoDB" id="5978643at2759"/>
<evidence type="ECO:0000256" key="2">
    <source>
        <dbReference type="SAM" id="Coils"/>
    </source>
</evidence>
<feature type="region of interest" description="Disordered" evidence="3">
    <location>
        <begin position="199"/>
        <end position="225"/>
    </location>
</feature>
<name>A0A0B1SXG3_OESDE</name>
<protein>
    <recommendedName>
        <fullName evidence="4">Golgin subfamily A conserved domain-containing protein</fullName>
    </recommendedName>
</protein>
<feature type="domain" description="Golgin subfamily A conserved" evidence="4">
    <location>
        <begin position="59"/>
        <end position="188"/>
    </location>
</feature>
<evidence type="ECO:0000313" key="6">
    <source>
        <dbReference type="Proteomes" id="UP000053660"/>
    </source>
</evidence>
<dbReference type="Proteomes" id="UP000053660">
    <property type="component" value="Unassembled WGS sequence"/>
</dbReference>
<feature type="region of interest" description="Disordered" evidence="3">
    <location>
        <begin position="63"/>
        <end position="94"/>
    </location>
</feature>
<dbReference type="Pfam" id="PF15070">
    <property type="entry name" value="GOLGA2L5"/>
    <property type="match status" value="1"/>
</dbReference>
<dbReference type="PANTHER" id="PTHR10881">
    <property type="entry name" value="GOLGIN SUBFAMILY A MEMBER-RELATED"/>
    <property type="match status" value="1"/>
</dbReference>
<dbReference type="GO" id="GO:0000137">
    <property type="term" value="C:Golgi cis cisterna"/>
    <property type="evidence" value="ECO:0007669"/>
    <property type="project" value="TreeGrafter"/>
</dbReference>
<dbReference type="GO" id="GO:0005801">
    <property type="term" value="C:cis-Golgi network"/>
    <property type="evidence" value="ECO:0007669"/>
    <property type="project" value="TreeGrafter"/>
</dbReference>
<dbReference type="AlphaFoldDB" id="A0A0B1SXG3"/>
<evidence type="ECO:0000259" key="4">
    <source>
        <dbReference type="Pfam" id="PF15070"/>
    </source>
</evidence>
<sequence length="295" mass="33402">MNQILRQNAEDENQNSIHVELGQAVARIHELAAENQQLRENIERVVEERSQLELSFMEKCRAVDAETTTDRETANESSSTDVAEDQPQNSSRIGSAEWARAELEKRFSQAMQSNAELRESLERLEHINVQLQLENDTIADHVILYQHQRRLIRERLRVKDQQLAAMEEDRAKTMERCQELQKALMDVLNRTGALKEYEISGRASPRSTKRARRREARSYSHSTVDELSGDEDVIVDGSVLEVPPRAPPAESVDETSLTEEGRSRSVSSDDLTSHSPMVKEQRSASPTGVPETDAA</sequence>
<feature type="coiled-coil region" evidence="2">
    <location>
        <begin position="163"/>
        <end position="190"/>
    </location>
</feature>
<proteinExistence type="predicted"/>
<keyword evidence="1 2" id="KW-0175">Coiled coil</keyword>
<dbReference type="InterPro" id="IPR043976">
    <property type="entry name" value="GOLGA_cons_dom"/>
</dbReference>
<feature type="compositionally biased region" description="Polar residues" evidence="3">
    <location>
        <begin position="264"/>
        <end position="275"/>
    </location>
</feature>
<evidence type="ECO:0000313" key="5">
    <source>
        <dbReference type="EMBL" id="KHJ88182.1"/>
    </source>
</evidence>
<reference evidence="5 6" key="1">
    <citation type="submission" date="2014-03" db="EMBL/GenBank/DDBJ databases">
        <title>Draft genome of the hookworm Oesophagostomum dentatum.</title>
        <authorList>
            <person name="Mitreva M."/>
        </authorList>
    </citation>
    <scope>NUCLEOTIDE SEQUENCE [LARGE SCALE GENOMIC DNA]</scope>
    <source>
        <strain evidence="5 6">OD-Hann</strain>
    </source>
</reference>
<keyword evidence="6" id="KW-1185">Reference proteome</keyword>
<organism evidence="5 6">
    <name type="scientific">Oesophagostomum dentatum</name>
    <name type="common">Nodular worm</name>
    <dbReference type="NCBI Taxonomy" id="61180"/>
    <lineage>
        <taxon>Eukaryota</taxon>
        <taxon>Metazoa</taxon>
        <taxon>Ecdysozoa</taxon>
        <taxon>Nematoda</taxon>
        <taxon>Chromadorea</taxon>
        <taxon>Rhabditida</taxon>
        <taxon>Rhabditina</taxon>
        <taxon>Rhabditomorpha</taxon>
        <taxon>Strongyloidea</taxon>
        <taxon>Strongylidae</taxon>
        <taxon>Oesophagostomum</taxon>
    </lineage>
</organism>
<feature type="region of interest" description="Disordered" evidence="3">
    <location>
        <begin position="240"/>
        <end position="295"/>
    </location>
</feature>